<reference evidence="1" key="1">
    <citation type="journal article" date="2020" name="Nature">
        <title>Giant virus diversity and host interactions through global metagenomics.</title>
        <authorList>
            <person name="Schulz F."/>
            <person name="Roux S."/>
            <person name="Paez-Espino D."/>
            <person name="Jungbluth S."/>
            <person name="Walsh D.A."/>
            <person name="Denef V.J."/>
            <person name="McMahon K.D."/>
            <person name="Konstantinidis K.T."/>
            <person name="Eloe-Fadrosh E.A."/>
            <person name="Kyrpides N.C."/>
            <person name="Woyke T."/>
        </authorList>
    </citation>
    <scope>NUCLEOTIDE SEQUENCE</scope>
    <source>
        <strain evidence="1">GVMAG-S-1101169-75</strain>
    </source>
</reference>
<proteinExistence type="predicted"/>
<dbReference type="AlphaFoldDB" id="A0A6C0K118"/>
<evidence type="ECO:0000313" key="1">
    <source>
        <dbReference type="EMBL" id="QHU11732.1"/>
    </source>
</evidence>
<protein>
    <submittedName>
        <fullName evidence="1">Uncharacterized protein</fullName>
    </submittedName>
</protein>
<name>A0A6C0K118_9ZZZZ</name>
<sequence>MIYEIERIFVLWVYFCYLSKTKNYPQRILLGFYNEARSYVTILAVLLFLCVIGQVTSPRLIVDPSTEFTEPEWLLYILNFLQENTVAWNNGGGPVIPVVLFNGDQGMGIEPTDHIFILEKEAILIGTVENSPWKKVPSLDLQWLYVMLLSSNLRSHPTLMAKMVAQKVGSWWKNVRDVMEEAFSSSSPSIN</sequence>
<accession>A0A6C0K118</accession>
<dbReference type="EMBL" id="MN740788">
    <property type="protein sequence ID" value="QHU11732.1"/>
    <property type="molecule type" value="Genomic_DNA"/>
</dbReference>
<organism evidence="1">
    <name type="scientific">viral metagenome</name>
    <dbReference type="NCBI Taxonomy" id="1070528"/>
    <lineage>
        <taxon>unclassified sequences</taxon>
        <taxon>metagenomes</taxon>
        <taxon>organismal metagenomes</taxon>
    </lineage>
</organism>